<organism evidence="2 3">
    <name type="scientific">Penicillium cf. viridicatum</name>
    <dbReference type="NCBI Taxonomy" id="2972119"/>
    <lineage>
        <taxon>Eukaryota</taxon>
        <taxon>Fungi</taxon>
        <taxon>Dikarya</taxon>
        <taxon>Ascomycota</taxon>
        <taxon>Pezizomycotina</taxon>
        <taxon>Eurotiomycetes</taxon>
        <taxon>Eurotiomycetidae</taxon>
        <taxon>Eurotiales</taxon>
        <taxon>Aspergillaceae</taxon>
        <taxon>Penicillium</taxon>
    </lineage>
</organism>
<sequence length="72" mass="7573">MCTKTLGEGPPAPSTPYCKNGKPRLQRQHCMSDHGADCRTPASSVGFRHKRAGSDLLVAQSDGSPKYGTGLG</sequence>
<evidence type="ECO:0000313" key="2">
    <source>
        <dbReference type="EMBL" id="KAJ5181603.1"/>
    </source>
</evidence>
<reference evidence="2" key="1">
    <citation type="submission" date="2022-11" db="EMBL/GenBank/DDBJ databases">
        <authorList>
            <person name="Petersen C."/>
        </authorList>
    </citation>
    <scope>NUCLEOTIDE SEQUENCE</scope>
    <source>
        <strain evidence="2">IBT 20477</strain>
    </source>
</reference>
<dbReference type="EMBL" id="JAPQKQ010000009">
    <property type="protein sequence ID" value="KAJ5181603.1"/>
    <property type="molecule type" value="Genomic_DNA"/>
</dbReference>
<feature type="region of interest" description="Disordered" evidence="1">
    <location>
        <begin position="53"/>
        <end position="72"/>
    </location>
</feature>
<feature type="region of interest" description="Disordered" evidence="1">
    <location>
        <begin position="1"/>
        <end position="23"/>
    </location>
</feature>
<accession>A0A9W9IM32</accession>
<dbReference type="Proteomes" id="UP001150942">
    <property type="component" value="Unassembled WGS sequence"/>
</dbReference>
<proteinExistence type="predicted"/>
<gene>
    <name evidence="2" type="ORF">N7449_011750</name>
</gene>
<evidence type="ECO:0000256" key="1">
    <source>
        <dbReference type="SAM" id="MobiDB-lite"/>
    </source>
</evidence>
<keyword evidence="3" id="KW-1185">Reference proteome</keyword>
<protein>
    <submittedName>
        <fullName evidence="2">Uncharacterized protein</fullName>
    </submittedName>
</protein>
<reference evidence="2" key="2">
    <citation type="journal article" date="2023" name="IMA Fungus">
        <title>Comparative genomic study of the Penicillium genus elucidates a diverse pangenome and 15 lateral gene transfer events.</title>
        <authorList>
            <person name="Petersen C."/>
            <person name="Sorensen T."/>
            <person name="Nielsen M.R."/>
            <person name="Sondergaard T.E."/>
            <person name="Sorensen J.L."/>
            <person name="Fitzpatrick D.A."/>
            <person name="Frisvad J.C."/>
            <person name="Nielsen K.L."/>
        </authorList>
    </citation>
    <scope>NUCLEOTIDE SEQUENCE</scope>
    <source>
        <strain evidence="2">IBT 20477</strain>
    </source>
</reference>
<comment type="caution">
    <text evidence="2">The sequence shown here is derived from an EMBL/GenBank/DDBJ whole genome shotgun (WGS) entry which is preliminary data.</text>
</comment>
<evidence type="ECO:0000313" key="3">
    <source>
        <dbReference type="Proteomes" id="UP001150942"/>
    </source>
</evidence>
<dbReference type="AlphaFoldDB" id="A0A9W9IM32"/>
<name>A0A9W9IM32_9EURO</name>